<sequence>MTEKQSTMNWLPLSLKIIALLLFAVVAVTVTLDIYISDNDLPSTSTQTNTVSSSNISNDLDAPLTPKEEEIYEYTQNQFDILTNNGENYVPEIQDPQVIKLASQHFRISEDKIDEIYTKMTIAEEQP</sequence>
<dbReference type="EMBL" id="JBHMAF010000036">
    <property type="protein sequence ID" value="MFB9758616.1"/>
    <property type="molecule type" value="Genomic_DNA"/>
</dbReference>
<protein>
    <submittedName>
        <fullName evidence="2">Uncharacterized protein</fullName>
    </submittedName>
</protein>
<proteinExistence type="predicted"/>
<feature type="region of interest" description="Disordered" evidence="1">
    <location>
        <begin position="41"/>
        <end position="62"/>
    </location>
</feature>
<feature type="compositionally biased region" description="Low complexity" evidence="1">
    <location>
        <begin position="43"/>
        <end position="58"/>
    </location>
</feature>
<evidence type="ECO:0000256" key="1">
    <source>
        <dbReference type="SAM" id="MobiDB-lite"/>
    </source>
</evidence>
<evidence type="ECO:0000313" key="3">
    <source>
        <dbReference type="Proteomes" id="UP001589609"/>
    </source>
</evidence>
<reference evidence="2 3" key="1">
    <citation type="submission" date="2024-09" db="EMBL/GenBank/DDBJ databases">
        <authorList>
            <person name="Sun Q."/>
            <person name="Mori K."/>
        </authorList>
    </citation>
    <scope>NUCLEOTIDE SEQUENCE [LARGE SCALE GENOMIC DNA]</scope>
    <source>
        <strain evidence="2 3">JCM 11201</strain>
    </source>
</reference>
<dbReference type="RefSeq" id="WP_379948905.1">
    <property type="nucleotide sequence ID" value="NZ_JBHMAF010000036.1"/>
</dbReference>
<gene>
    <name evidence="2" type="ORF">ACFFMS_08815</name>
</gene>
<organism evidence="2 3">
    <name type="scientific">Ectobacillus funiculus</name>
    <dbReference type="NCBI Taxonomy" id="137993"/>
    <lineage>
        <taxon>Bacteria</taxon>
        <taxon>Bacillati</taxon>
        <taxon>Bacillota</taxon>
        <taxon>Bacilli</taxon>
        <taxon>Bacillales</taxon>
        <taxon>Bacillaceae</taxon>
        <taxon>Ectobacillus</taxon>
    </lineage>
</organism>
<keyword evidence="3" id="KW-1185">Reference proteome</keyword>
<dbReference type="Proteomes" id="UP001589609">
    <property type="component" value="Unassembled WGS sequence"/>
</dbReference>
<name>A0ABV5WER7_9BACI</name>
<accession>A0ABV5WER7</accession>
<comment type="caution">
    <text evidence="2">The sequence shown here is derived from an EMBL/GenBank/DDBJ whole genome shotgun (WGS) entry which is preliminary data.</text>
</comment>
<evidence type="ECO:0000313" key="2">
    <source>
        <dbReference type="EMBL" id="MFB9758616.1"/>
    </source>
</evidence>